<keyword evidence="9 13" id="KW-0460">Magnesium</keyword>
<comment type="subcellular location">
    <subcellularLocation>
        <location evidence="1 13">Cytoplasm</location>
    </subcellularLocation>
</comment>
<feature type="domain" description="Aminoacyl-transfer RNA synthetases class-II family profile" evidence="14">
    <location>
        <begin position="125"/>
        <end position="340"/>
    </location>
</feature>
<dbReference type="GO" id="GO:0006432">
    <property type="term" value="P:phenylalanyl-tRNA aminoacylation"/>
    <property type="evidence" value="ECO:0007669"/>
    <property type="project" value="UniProtKB-UniRule"/>
</dbReference>
<dbReference type="FunFam" id="3.30.930.10:FF:000003">
    <property type="entry name" value="Phenylalanine--tRNA ligase alpha subunit"/>
    <property type="match status" value="1"/>
</dbReference>
<dbReference type="RefSeq" id="WP_090775800.1">
    <property type="nucleotide sequence ID" value="NZ_FMYM01000006.1"/>
</dbReference>
<dbReference type="SUPFAM" id="SSF55681">
    <property type="entry name" value="Class II aaRS and biotin synthetases"/>
    <property type="match status" value="1"/>
</dbReference>
<gene>
    <name evidence="13" type="primary">pheS</name>
    <name evidence="15" type="ORF">SAMN05421737_106190</name>
</gene>
<dbReference type="AlphaFoldDB" id="A0A1G6K487"/>
<name>A0A1G6K487_9BACI</name>
<organism evidence="15 16">
    <name type="scientific">Shouchella lonarensis</name>
    <dbReference type="NCBI Taxonomy" id="1464122"/>
    <lineage>
        <taxon>Bacteria</taxon>
        <taxon>Bacillati</taxon>
        <taxon>Bacillota</taxon>
        <taxon>Bacilli</taxon>
        <taxon>Bacillales</taxon>
        <taxon>Bacillaceae</taxon>
        <taxon>Shouchella</taxon>
    </lineage>
</organism>
<evidence type="ECO:0000256" key="4">
    <source>
        <dbReference type="ARBA" id="ARBA00022490"/>
    </source>
</evidence>
<protein>
    <recommendedName>
        <fullName evidence="13">Phenylalanine--tRNA ligase alpha subunit</fullName>
        <ecNumber evidence="13">6.1.1.20</ecNumber>
    </recommendedName>
    <alternativeName>
        <fullName evidence="13">Phenylalanyl-tRNA synthetase alpha subunit</fullName>
        <shortName evidence="13">PheRS</shortName>
    </alternativeName>
</protein>
<reference evidence="16" key="1">
    <citation type="submission" date="2016-09" db="EMBL/GenBank/DDBJ databases">
        <authorList>
            <person name="Varghese N."/>
            <person name="Submissions S."/>
        </authorList>
    </citation>
    <scope>NUCLEOTIDE SEQUENCE [LARGE SCALE GENOMIC DNA]</scope>
    <source>
        <strain evidence="16">25nlg</strain>
    </source>
</reference>
<dbReference type="STRING" id="1464122.SAMN05421737_106190"/>
<keyword evidence="4 13" id="KW-0963">Cytoplasm</keyword>
<dbReference type="Pfam" id="PF02912">
    <property type="entry name" value="Phe_tRNA-synt_N"/>
    <property type="match status" value="1"/>
</dbReference>
<dbReference type="GO" id="GO:0004826">
    <property type="term" value="F:phenylalanine-tRNA ligase activity"/>
    <property type="evidence" value="ECO:0007669"/>
    <property type="project" value="UniProtKB-UniRule"/>
</dbReference>
<evidence type="ECO:0000256" key="1">
    <source>
        <dbReference type="ARBA" id="ARBA00004496"/>
    </source>
</evidence>
<dbReference type="Proteomes" id="UP000242662">
    <property type="component" value="Unassembled WGS sequence"/>
</dbReference>
<evidence type="ECO:0000256" key="2">
    <source>
        <dbReference type="ARBA" id="ARBA00010207"/>
    </source>
</evidence>
<evidence type="ECO:0000256" key="3">
    <source>
        <dbReference type="ARBA" id="ARBA00011209"/>
    </source>
</evidence>
<keyword evidence="16" id="KW-1185">Reference proteome</keyword>
<dbReference type="GO" id="GO:0005737">
    <property type="term" value="C:cytoplasm"/>
    <property type="evidence" value="ECO:0007669"/>
    <property type="project" value="UniProtKB-SubCell"/>
</dbReference>
<evidence type="ECO:0000313" key="16">
    <source>
        <dbReference type="Proteomes" id="UP000242662"/>
    </source>
</evidence>
<dbReference type="InterPro" id="IPR002319">
    <property type="entry name" value="Phenylalanyl-tRNA_Synthase"/>
</dbReference>
<comment type="similarity">
    <text evidence="2 13">Belongs to the class-II aminoacyl-tRNA synthetase family. Phe-tRNA synthetase alpha subunit type 1 subfamily.</text>
</comment>
<dbReference type="InterPro" id="IPR004188">
    <property type="entry name" value="Phe-tRNA_ligase_II_N"/>
</dbReference>
<evidence type="ECO:0000256" key="7">
    <source>
        <dbReference type="ARBA" id="ARBA00022741"/>
    </source>
</evidence>
<dbReference type="GO" id="GO:0000049">
    <property type="term" value="F:tRNA binding"/>
    <property type="evidence" value="ECO:0007669"/>
    <property type="project" value="InterPro"/>
</dbReference>
<evidence type="ECO:0000256" key="8">
    <source>
        <dbReference type="ARBA" id="ARBA00022840"/>
    </source>
</evidence>
<keyword evidence="7 13" id="KW-0547">Nucleotide-binding</keyword>
<comment type="cofactor">
    <cofactor evidence="13">
        <name>Mg(2+)</name>
        <dbReference type="ChEBI" id="CHEBI:18420"/>
    </cofactor>
    <text evidence="13">Binds 2 magnesium ions per tetramer.</text>
</comment>
<dbReference type="PROSITE" id="PS50862">
    <property type="entry name" value="AA_TRNA_LIGASE_II"/>
    <property type="match status" value="1"/>
</dbReference>
<dbReference type="GO" id="GO:0016740">
    <property type="term" value="F:transferase activity"/>
    <property type="evidence" value="ECO:0007669"/>
    <property type="project" value="UniProtKB-ARBA"/>
</dbReference>
<keyword evidence="5 13" id="KW-0436">Ligase</keyword>
<dbReference type="PANTHER" id="PTHR11538">
    <property type="entry name" value="PHENYLALANYL-TRNA SYNTHETASE"/>
    <property type="match status" value="1"/>
</dbReference>
<dbReference type="InterPro" id="IPR010978">
    <property type="entry name" value="tRNA-bd_arm"/>
</dbReference>
<proteinExistence type="inferred from homology"/>
<evidence type="ECO:0000256" key="13">
    <source>
        <dbReference type="HAMAP-Rule" id="MF_00281"/>
    </source>
</evidence>
<dbReference type="InterPro" id="IPR004529">
    <property type="entry name" value="Phe-tRNA-synth_IIc_asu"/>
</dbReference>
<evidence type="ECO:0000256" key="9">
    <source>
        <dbReference type="ARBA" id="ARBA00022842"/>
    </source>
</evidence>
<dbReference type="GO" id="GO:0005524">
    <property type="term" value="F:ATP binding"/>
    <property type="evidence" value="ECO:0007669"/>
    <property type="project" value="UniProtKB-UniRule"/>
</dbReference>
<evidence type="ECO:0000256" key="6">
    <source>
        <dbReference type="ARBA" id="ARBA00022723"/>
    </source>
</evidence>
<comment type="catalytic activity">
    <reaction evidence="12 13">
        <text>tRNA(Phe) + L-phenylalanine + ATP = L-phenylalanyl-tRNA(Phe) + AMP + diphosphate + H(+)</text>
        <dbReference type="Rhea" id="RHEA:19413"/>
        <dbReference type="Rhea" id="RHEA-COMP:9668"/>
        <dbReference type="Rhea" id="RHEA-COMP:9699"/>
        <dbReference type="ChEBI" id="CHEBI:15378"/>
        <dbReference type="ChEBI" id="CHEBI:30616"/>
        <dbReference type="ChEBI" id="CHEBI:33019"/>
        <dbReference type="ChEBI" id="CHEBI:58095"/>
        <dbReference type="ChEBI" id="CHEBI:78442"/>
        <dbReference type="ChEBI" id="CHEBI:78531"/>
        <dbReference type="ChEBI" id="CHEBI:456215"/>
        <dbReference type="EC" id="6.1.1.20"/>
    </reaction>
</comment>
<feature type="binding site" evidence="13">
    <location>
        <position position="256"/>
    </location>
    <ligand>
        <name>Mg(2+)</name>
        <dbReference type="ChEBI" id="CHEBI:18420"/>
        <note>shared with beta subunit</note>
    </ligand>
</feature>
<dbReference type="HAMAP" id="MF_00281">
    <property type="entry name" value="Phe_tRNA_synth_alpha1"/>
    <property type="match status" value="1"/>
</dbReference>
<comment type="subunit">
    <text evidence="3 13">Tetramer of two alpha and two beta subunits.</text>
</comment>
<dbReference type="InterPro" id="IPR045864">
    <property type="entry name" value="aa-tRNA-synth_II/BPL/LPL"/>
</dbReference>
<sequence>MRDQLEALKNAALTKVAQAEDEQQLQEIRVAYLGKKGPITEVLRGMGQLSPEERPKIGALANEVRDQIRIAMEEKGSILKERAVAKQLASETIDVTLPGRPVSQGTAHPLSAVIDELETIFLGLGFSIEEGPEIESDYYNFEAMNLPKDHPARDMQDSFYFTDELLLRTQTSPVQARVMEKHAGRGPVKIICPGKVFRRDDDDATHSHQFMQMEGLYVDHHVSMSDLKGVLSLFVKQFFGAERSIRLRPSFFPFTEPSVEVDVSCGICSGQGCRVCKQSGWIEVLGAGMVHPRVLEMSGFDPNVYSGFAFGMGIERLAMLKYDIDDIRHFYTNDVRFLRQFKGV</sequence>
<dbReference type="EMBL" id="FMYM01000006">
    <property type="protein sequence ID" value="SDC25774.1"/>
    <property type="molecule type" value="Genomic_DNA"/>
</dbReference>
<evidence type="ECO:0000259" key="14">
    <source>
        <dbReference type="PROSITE" id="PS50862"/>
    </source>
</evidence>
<dbReference type="GO" id="GO:0000287">
    <property type="term" value="F:magnesium ion binding"/>
    <property type="evidence" value="ECO:0007669"/>
    <property type="project" value="UniProtKB-UniRule"/>
</dbReference>
<keyword evidence="8 13" id="KW-0067">ATP-binding</keyword>
<dbReference type="PANTHER" id="PTHR11538:SF41">
    <property type="entry name" value="PHENYLALANINE--TRNA LIGASE, MITOCHONDRIAL"/>
    <property type="match status" value="1"/>
</dbReference>
<keyword evidence="10 13" id="KW-0648">Protein biosynthesis</keyword>
<dbReference type="SUPFAM" id="SSF46589">
    <property type="entry name" value="tRNA-binding arm"/>
    <property type="match status" value="1"/>
</dbReference>
<evidence type="ECO:0000256" key="11">
    <source>
        <dbReference type="ARBA" id="ARBA00023146"/>
    </source>
</evidence>
<evidence type="ECO:0000256" key="12">
    <source>
        <dbReference type="ARBA" id="ARBA00049255"/>
    </source>
</evidence>
<dbReference type="CDD" id="cd00496">
    <property type="entry name" value="PheRS_alpha_core"/>
    <property type="match status" value="1"/>
</dbReference>
<evidence type="ECO:0000313" key="15">
    <source>
        <dbReference type="EMBL" id="SDC25774.1"/>
    </source>
</evidence>
<dbReference type="Gene3D" id="3.30.930.10">
    <property type="entry name" value="Bira Bifunctional Protein, Domain 2"/>
    <property type="match status" value="1"/>
</dbReference>
<dbReference type="Pfam" id="PF01409">
    <property type="entry name" value="tRNA-synt_2d"/>
    <property type="match status" value="1"/>
</dbReference>
<dbReference type="OrthoDB" id="9800719at2"/>
<dbReference type="InterPro" id="IPR006195">
    <property type="entry name" value="aa-tRNA-synth_II"/>
</dbReference>
<evidence type="ECO:0000256" key="10">
    <source>
        <dbReference type="ARBA" id="ARBA00022917"/>
    </source>
</evidence>
<keyword evidence="11 13" id="KW-0030">Aminoacyl-tRNA synthetase</keyword>
<evidence type="ECO:0000256" key="5">
    <source>
        <dbReference type="ARBA" id="ARBA00022598"/>
    </source>
</evidence>
<dbReference type="GO" id="GO:0140096">
    <property type="term" value="F:catalytic activity, acting on a protein"/>
    <property type="evidence" value="ECO:0007669"/>
    <property type="project" value="UniProtKB-ARBA"/>
</dbReference>
<keyword evidence="6 13" id="KW-0479">Metal-binding</keyword>
<dbReference type="EC" id="6.1.1.20" evidence="13"/>
<dbReference type="NCBIfam" id="TIGR00468">
    <property type="entry name" value="pheS"/>
    <property type="match status" value="1"/>
</dbReference>
<accession>A0A1G6K487</accession>
<dbReference type="InterPro" id="IPR022911">
    <property type="entry name" value="Phe_tRNA_ligase_alpha1_bac"/>
</dbReference>